<gene>
    <name evidence="1" type="ORF">SGL43_07312</name>
</gene>
<sequence>MRIDDGRVSHRVLRSTSATLLDIKISRHRAGLHKAPARFRGRAPGGRAGP</sequence>
<accession>A0ABN8VH20</accession>
<dbReference type="Proteomes" id="UP001154015">
    <property type="component" value="Unassembled WGS sequence"/>
</dbReference>
<keyword evidence="2" id="KW-1185">Reference proteome</keyword>
<reference evidence="1" key="1">
    <citation type="submission" date="2022-03" db="EMBL/GenBank/DDBJ databases">
        <authorList>
            <person name="Leyn A S."/>
        </authorList>
    </citation>
    <scope>NUCLEOTIDE SEQUENCE</scope>
    <source>
        <strain evidence="1">Streptomyces globisporus 4-3</strain>
    </source>
</reference>
<comment type="caution">
    <text evidence="1">The sequence shown here is derived from an EMBL/GenBank/DDBJ whole genome shotgun (WGS) entry which is preliminary data.</text>
</comment>
<evidence type="ECO:0000313" key="2">
    <source>
        <dbReference type="Proteomes" id="UP001154015"/>
    </source>
</evidence>
<organism evidence="1 2">
    <name type="scientific">Streptomyces globisporus</name>
    <dbReference type="NCBI Taxonomy" id="1908"/>
    <lineage>
        <taxon>Bacteria</taxon>
        <taxon>Bacillati</taxon>
        <taxon>Actinomycetota</taxon>
        <taxon>Actinomycetes</taxon>
        <taxon>Kitasatosporales</taxon>
        <taxon>Streptomycetaceae</taxon>
        <taxon>Streptomyces</taxon>
    </lineage>
</organism>
<name>A0ABN8VH20_STRGL</name>
<protein>
    <submittedName>
        <fullName evidence="1">Uncharacterized protein</fullName>
    </submittedName>
</protein>
<evidence type="ECO:0000313" key="1">
    <source>
        <dbReference type="EMBL" id="CAH9420254.1"/>
    </source>
</evidence>
<dbReference type="EMBL" id="CAKXYP010000037">
    <property type="protein sequence ID" value="CAH9420254.1"/>
    <property type="molecule type" value="Genomic_DNA"/>
</dbReference>
<proteinExistence type="predicted"/>